<dbReference type="EMBL" id="JRES01001160">
    <property type="protein sequence ID" value="KNC25007.1"/>
    <property type="molecule type" value="Genomic_DNA"/>
</dbReference>
<dbReference type="InterPro" id="IPR000718">
    <property type="entry name" value="Peptidase_M13"/>
</dbReference>
<dbReference type="PANTHER" id="PTHR11733:SF238">
    <property type="entry name" value="FI07649P-RELATED"/>
    <property type="match status" value="1"/>
</dbReference>
<dbReference type="GO" id="GO:0005886">
    <property type="term" value="C:plasma membrane"/>
    <property type="evidence" value="ECO:0007669"/>
    <property type="project" value="UniProtKB-SubCell"/>
</dbReference>
<evidence type="ECO:0000313" key="11">
    <source>
        <dbReference type="Proteomes" id="UP000037069"/>
    </source>
</evidence>
<keyword evidence="4" id="KW-0645">Protease</keyword>
<evidence type="ECO:0000256" key="6">
    <source>
        <dbReference type="ARBA" id="ARBA00022801"/>
    </source>
</evidence>
<keyword evidence="11" id="KW-1185">Reference proteome</keyword>
<dbReference type="GO" id="GO:0016485">
    <property type="term" value="P:protein processing"/>
    <property type="evidence" value="ECO:0007669"/>
    <property type="project" value="TreeGrafter"/>
</dbReference>
<dbReference type="PANTHER" id="PTHR11733">
    <property type="entry name" value="ZINC METALLOPROTEASE FAMILY M13 NEPRILYSIN-RELATED"/>
    <property type="match status" value="1"/>
</dbReference>
<evidence type="ECO:0000256" key="4">
    <source>
        <dbReference type="ARBA" id="ARBA00022670"/>
    </source>
</evidence>
<sequence>MRWRLNEESRIFVSKLIGLQLLIHALQFVYTTPAGVQVHIHENRISSHNDSKYVAQIMRLAKSAEMRNYMNPEVNACDNFYEYACGNWPKLHPAEGSSKRKTSIFTLLDNSYKQKQLRLLKEEMLNEFEEDALEEEELLNDPKLGAVKKVKDFFKSCRNMGLKKRSYVVKELRDIIEEFGKMPALLAANEEWSEEETFDWLKTIGLIQSRYGFDIILQLGVRADFDNKTVNTLFVGQPSLKLKSKSMYLGVATGNHRQDYQRHIQENLEDFLGLEEEKAKTVARDILNFEIELAKGLLDFKSDKTLKSKSIRRKPKDFVEVYGDDMDLAKFVNTALGFEWNTSYYEYTPEYQENLKEVINATSKQQLANYIFYHLVEPFFIGYDVNLSRMDDMCLENTKKFFSHILDNMIYRTYNTQAMQNDIIVIWQEIKNTFKAQMESSKMEWLTPMTRKLALEKLERIQLHINSYDNRNFTEEYKDLTINSFDYIDNLKKINHRRVVKFLEILLSPGKLELPSHMLSYTPAYINSENIIMIPISLLQPNYLWSDYYPEALKFGTLGFLLAHELIHGFDDFGKQYDSNGNELDTWWDEQSTKAFMHKKACFKAQYSRYRYSGKYLPPSDLQAENIADNGAVQLAFKSYIHWLNMQSLENLEELLPHIKLNNRKLFFLGYAQFFCMDMDSMLKDKVSLLDVHAPAMYRVIGPLANFPEFAKIFKCPEGSTLNPKKKCEIY</sequence>
<dbReference type="PRINTS" id="PR00786">
    <property type="entry name" value="NEPRILYSIN"/>
</dbReference>
<dbReference type="InterPro" id="IPR018497">
    <property type="entry name" value="Peptidase_M13_C"/>
</dbReference>
<dbReference type="SUPFAM" id="SSF55486">
    <property type="entry name" value="Metalloproteases ('zincins'), catalytic domain"/>
    <property type="match status" value="1"/>
</dbReference>
<dbReference type="Proteomes" id="UP000037069">
    <property type="component" value="Unassembled WGS sequence"/>
</dbReference>
<evidence type="ECO:0000256" key="8">
    <source>
        <dbReference type="ARBA" id="ARBA00023049"/>
    </source>
</evidence>
<evidence type="ECO:0000256" key="3">
    <source>
        <dbReference type="ARBA" id="ARBA00007357"/>
    </source>
</evidence>
<dbReference type="InterPro" id="IPR001660">
    <property type="entry name" value="SAM"/>
</dbReference>
<dbReference type="Pfam" id="PF05649">
    <property type="entry name" value="Peptidase_M13_N"/>
    <property type="match status" value="1"/>
</dbReference>
<dbReference type="Pfam" id="PF01431">
    <property type="entry name" value="Peptidase_M13"/>
    <property type="match status" value="1"/>
</dbReference>
<keyword evidence="5" id="KW-0479">Metal-binding</keyword>
<dbReference type="InterPro" id="IPR024079">
    <property type="entry name" value="MetalloPept_cat_dom_sf"/>
</dbReference>
<keyword evidence="6" id="KW-0378">Hydrolase</keyword>
<evidence type="ECO:0000313" key="10">
    <source>
        <dbReference type="EMBL" id="KNC25007.1"/>
    </source>
</evidence>
<keyword evidence="7" id="KW-0862">Zinc</keyword>
<proteinExistence type="inferred from homology"/>
<dbReference type="OMA" id="LWCNDAN"/>
<evidence type="ECO:0000256" key="5">
    <source>
        <dbReference type="ARBA" id="ARBA00022723"/>
    </source>
</evidence>
<organism evidence="10 11">
    <name type="scientific">Lucilia cuprina</name>
    <name type="common">Green bottle fly</name>
    <name type="synonym">Australian sheep blowfly</name>
    <dbReference type="NCBI Taxonomy" id="7375"/>
    <lineage>
        <taxon>Eukaryota</taxon>
        <taxon>Metazoa</taxon>
        <taxon>Ecdysozoa</taxon>
        <taxon>Arthropoda</taxon>
        <taxon>Hexapoda</taxon>
        <taxon>Insecta</taxon>
        <taxon>Pterygota</taxon>
        <taxon>Neoptera</taxon>
        <taxon>Endopterygota</taxon>
        <taxon>Diptera</taxon>
        <taxon>Brachycera</taxon>
        <taxon>Muscomorpha</taxon>
        <taxon>Oestroidea</taxon>
        <taxon>Calliphoridae</taxon>
        <taxon>Luciliinae</taxon>
        <taxon>Lucilia</taxon>
    </lineage>
</organism>
<dbReference type="PROSITE" id="PS51885">
    <property type="entry name" value="NEPRILYSIN"/>
    <property type="match status" value="1"/>
</dbReference>
<dbReference type="Gene3D" id="3.40.390.10">
    <property type="entry name" value="Collagenase (Catalytic Domain)"/>
    <property type="match status" value="1"/>
</dbReference>
<comment type="similarity">
    <text evidence="3">Belongs to the peptidase M13 family.</text>
</comment>
<dbReference type="GO" id="GO:0004222">
    <property type="term" value="F:metalloendopeptidase activity"/>
    <property type="evidence" value="ECO:0007669"/>
    <property type="project" value="InterPro"/>
</dbReference>
<comment type="caution">
    <text evidence="10">The sequence shown here is derived from an EMBL/GenBank/DDBJ whole genome shotgun (WGS) entry which is preliminary data.</text>
</comment>
<dbReference type="Gene3D" id="1.10.1380.10">
    <property type="entry name" value="Neutral endopeptidase , domain2"/>
    <property type="match status" value="1"/>
</dbReference>
<feature type="domain" description="SAM" evidence="9">
    <location>
        <begin position="192"/>
        <end position="270"/>
    </location>
</feature>
<dbReference type="AlphaFoldDB" id="A0A0L0BY95"/>
<evidence type="ECO:0000259" key="9">
    <source>
        <dbReference type="PROSITE" id="PS50105"/>
    </source>
</evidence>
<dbReference type="CDD" id="cd08662">
    <property type="entry name" value="M13"/>
    <property type="match status" value="1"/>
</dbReference>
<evidence type="ECO:0000256" key="7">
    <source>
        <dbReference type="ARBA" id="ARBA00022833"/>
    </source>
</evidence>
<comment type="subcellular location">
    <subcellularLocation>
        <location evidence="2">Cell membrane</location>
        <topology evidence="2">Single-pass type II membrane protein</topology>
    </subcellularLocation>
</comment>
<accession>A0A0L0BY95</accession>
<name>A0A0L0BY95_LUCCU</name>
<dbReference type="GO" id="GO:0046872">
    <property type="term" value="F:metal ion binding"/>
    <property type="evidence" value="ECO:0007669"/>
    <property type="project" value="UniProtKB-KW"/>
</dbReference>
<gene>
    <name evidence="10" type="ORF">FF38_11932</name>
</gene>
<reference evidence="10 11" key="1">
    <citation type="journal article" date="2015" name="Nat. Commun.">
        <title>Lucilia cuprina genome unlocks parasitic fly biology to underpin future interventions.</title>
        <authorList>
            <person name="Anstead C.A."/>
            <person name="Korhonen P.K."/>
            <person name="Young N.D."/>
            <person name="Hall R.S."/>
            <person name="Jex A.R."/>
            <person name="Murali S.C."/>
            <person name="Hughes D.S."/>
            <person name="Lee S.F."/>
            <person name="Perry T."/>
            <person name="Stroehlein A.J."/>
            <person name="Ansell B.R."/>
            <person name="Breugelmans B."/>
            <person name="Hofmann A."/>
            <person name="Qu J."/>
            <person name="Dugan S."/>
            <person name="Lee S.L."/>
            <person name="Chao H."/>
            <person name="Dinh H."/>
            <person name="Han Y."/>
            <person name="Doddapaneni H.V."/>
            <person name="Worley K.C."/>
            <person name="Muzny D.M."/>
            <person name="Ioannidis P."/>
            <person name="Waterhouse R.M."/>
            <person name="Zdobnov E.M."/>
            <person name="James P.J."/>
            <person name="Bagnall N.H."/>
            <person name="Kotze A.C."/>
            <person name="Gibbs R.A."/>
            <person name="Richards S."/>
            <person name="Batterham P."/>
            <person name="Gasser R.B."/>
        </authorList>
    </citation>
    <scope>NUCLEOTIDE SEQUENCE [LARGE SCALE GENOMIC DNA]</scope>
    <source>
        <strain evidence="10 11">LS</strain>
        <tissue evidence="10">Full body</tissue>
    </source>
</reference>
<dbReference type="InterPro" id="IPR008753">
    <property type="entry name" value="Peptidase_M13_N"/>
</dbReference>
<keyword evidence="8" id="KW-0482">Metalloprotease</keyword>
<dbReference type="OrthoDB" id="6475849at2759"/>
<dbReference type="InterPro" id="IPR042089">
    <property type="entry name" value="Peptidase_M13_dom_2"/>
</dbReference>
<evidence type="ECO:0000256" key="1">
    <source>
        <dbReference type="ARBA" id="ARBA00001947"/>
    </source>
</evidence>
<comment type="cofactor">
    <cofactor evidence="1">
        <name>Zn(2+)</name>
        <dbReference type="ChEBI" id="CHEBI:29105"/>
    </cofactor>
</comment>
<dbReference type="PROSITE" id="PS50105">
    <property type="entry name" value="SAM_DOMAIN"/>
    <property type="match status" value="1"/>
</dbReference>
<protein>
    <recommendedName>
        <fullName evidence="9">SAM domain-containing protein</fullName>
    </recommendedName>
</protein>
<evidence type="ECO:0000256" key="2">
    <source>
        <dbReference type="ARBA" id="ARBA00004401"/>
    </source>
</evidence>